<evidence type="ECO:0000313" key="3">
    <source>
        <dbReference type="EMBL" id="MBC8573460.1"/>
    </source>
</evidence>
<proteinExistence type="predicted"/>
<feature type="signal peptide" evidence="2">
    <location>
        <begin position="1"/>
        <end position="30"/>
    </location>
</feature>
<protein>
    <recommendedName>
        <fullName evidence="5">Peptidase C39-like domain-containing protein</fullName>
    </recommendedName>
</protein>
<gene>
    <name evidence="3" type="ORF">H8716_10255</name>
</gene>
<evidence type="ECO:0008006" key="5">
    <source>
        <dbReference type="Google" id="ProtNLM"/>
    </source>
</evidence>
<evidence type="ECO:0000256" key="1">
    <source>
        <dbReference type="SAM" id="MobiDB-lite"/>
    </source>
</evidence>
<feature type="region of interest" description="Disordered" evidence="1">
    <location>
        <begin position="28"/>
        <end position="81"/>
    </location>
</feature>
<reference evidence="3 4" key="1">
    <citation type="submission" date="2020-08" db="EMBL/GenBank/DDBJ databases">
        <title>Genome public.</title>
        <authorList>
            <person name="Liu C."/>
            <person name="Sun Q."/>
        </authorList>
    </citation>
    <scope>NUCLEOTIDE SEQUENCE [LARGE SCALE GENOMIC DNA]</scope>
    <source>
        <strain evidence="3 4">NSJ-46</strain>
    </source>
</reference>
<comment type="caution">
    <text evidence="3">The sequence shown here is derived from an EMBL/GenBank/DDBJ whole genome shotgun (WGS) entry which is preliminary data.</text>
</comment>
<feature type="compositionally biased region" description="Basic and acidic residues" evidence="1">
    <location>
        <begin position="37"/>
        <end position="49"/>
    </location>
</feature>
<feature type="compositionally biased region" description="Acidic residues" evidence="1">
    <location>
        <begin position="68"/>
        <end position="81"/>
    </location>
</feature>
<dbReference type="RefSeq" id="WP_249308688.1">
    <property type="nucleotide sequence ID" value="NZ_JACRSZ010000009.1"/>
</dbReference>
<name>A0ABR7NBD8_9FIRM</name>
<accession>A0ABR7NBD8</accession>
<keyword evidence="4" id="KW-1185">Reference proteome</keyword>
<dbReference type="EMBL" id="JACRSZ010000009">
    <property type="protein sequence ID" value="MBC8573460.1"/>
    <property type="molecule type" value="Genomic_DNA"/>
</dbReference>
<evidence type="ECO:0000256" key="2">
    <source>
        <dbReference type="SAM" id="SignalP"/>
    </source>
</evidence>
<evidence type="ECO:0000313" key="4">
    <source>
        <dbReference type="Proteomes" id="UP000657421"/>
    </source>
</evidence>
<keyword evidence="2" id="KW-0732">Signal</keyword>
<sequence length="447" mass="50099">MRNKKRMQAAWVAALTVSFMLSGNRMDASAQNVAETVQERNGEKVEDQKPQQPEEEQENTWENHADSEEISEEIMEETAEENSQEITEEFLEETEIEVVAETETEAEVIAETKTEEVTEEIHDQDTEESEQELILEPEYQPEKDPNPLANNILQYLGEKELEQIRNIELPDPDWVAINGEKATCTSYARLQYGYTPEVQVGTIRYISQIAGSGLFDWNYWGSWGNQAGIECGTASISMAMSYIGVNLTPQQMLDAYGGLTCFTGWGVVDLSPDVAGGVEQYINGQGQYSPVIVHLPTYSQLGHYVVLIGKLSDSEYLVLDCAQNSTWVMTAGDSFYNSIDQVYQYYNPDAPVLDHTVVADKPVMSTCVSLGLTAGSHCEVCGEVLTEQQVVPCNGHVWSDWVTRTEPTTQQQGEKVRFCQVCGTMDVRSIDCLPEEMVLEMPQIIWE</sequence>
<feature type="chain" id="PRO_5045596689" description="Peptidase C39-like domain-containing protein" evidence="2">
    <location>
        <begin position="31"/>
        <end position="447"/>
    </location>
</feature>
<dbReference type="Proteomes" id="UP000657421">
    <property type="component" value="Unassembled WGS sequence"/>
</dbReference>
<organism evidence="3 4">
    <name type="scientific">Jingyaoa shaoxingensis</name>
    <dbReference type="NCBI Taxonomy" id="2763671"/>
    <lineage>
        <taxon>Bacteria</taxon>
        <taxon>Bacillati</taxon>
        <taxon>Bacillota</taxon>
        <taxon>Clostridia</taxon>
        <taxon>Lachnospirales</taxon>
        <taxon>Lachnospiraceae</taxon>
        <taxon>Jingyaoa</taxon>
    </lineage>
</organism>